<dbReference type="EMBL" id="AZGE01000006">
    <property type="protein sequence ID" value="KRM16030.1"/>
    <property type="molecule type" value="Genomic_DNA"/>
</dbReference>
<organism evidence="2 3">
    <name type="scientific">Limosilactobacillus oris DSM 4864</name>
    <dbReference type="NCBI Taxonomy" id="1423779"/>
    <lineage>
        <taxon>Bacteria</taxon>
        <taxon>Bacillati</taxon>
        <taxon>Bacillota</taxon>
        <taxon>Bacilli</taxon>
        <taxon>Lactobacillales</taxon>
        <taxon>Lactobacillaceae</taxon>
        <taxon>Limosilactobacillus</taxon>
    </lineage>
</organism>
<evidence type="ECO:0000313" key="2">
    <source>
        <dbReference type="EMBL" id="KRM16030.1"/>
    </source>
</evidence>
<reference evidence="2 3" key="1">
    <citation type="journal article" date="2015" name="Genome Announc.">
        <title>Expanding the biotechnology potential of lactobacilli through comparative genomics of 213 strains and associated genera.</title>
        <authorList>
            <person name="Sun Z."/>
            <person name="Harris H.M."/>
            <person name="McCann A."/>
            <person name="Guo C."/>
            <person name="Argimon S."/>
            <person name="Zhang W."/>
            <person name="Yang X."/>
            <person name="Jeffery I.B."/>
            <person name="Cooney J.C."/>
            <person name="Kagawa T.F."/>
            <person name="Liu W."/>
            <person name="Song Y."/>
            <person name="Salvetti E."/>
            <person name="Wrobel A."/>
            <person name="Rasinkangas P."/>
            <person name="Parkhill J."/>
            <person name="Rea M.C."/>
            <person name="O'Sullivan O."/>
            <person name="Ritari J."/>
            <person name="Douillard F.P."/>
            <person name="Paul Ross R."/>
            <person name="Yang R."/>
            <person name="Briner A.E."/>
            <person name="Felis G.E."/>
            <person name="de Vos W.M."/>
            <person name="Barrangou R."/>
            <person name="Klaenhammer T.R."/>
            <person name="Caufield P.W."/>
            <person name="Cui Y."/>
            <person name="Zhang H."/>
            <person name="O'Toole P.W."/>
        </authorList>
    </citation>
    <scope>NUCLEOTIDE SEQUENCE [LARGE SCALE GENOMIC DNA]</scope>
    <source>
        <strain evidence="2 3">DSM 4864</strain>
    </source>
</reference>
<name>A0A0R1WDJ7_9LACO</name>
<proteinExistence type="predicted"/>
<accession>A0A0R1WDJ7</accession>
<feature type="transmembrane region" description="Helical" evidence="1">
    <location>
        <begin position="21"/>
        <end position="39"/>
    </location>
</feature>
<comment type="caution">
    <text evidence="2">The sequence shown here is derived from an EMBL/GenBank/DDBJ whole genome shotgun (WGS) entry which is preliminary data.</text>
</comment>
<sequence>MIKKIWDYTISHKWSKDILRANLLYLLLVLVYNLVHFHLQPISWHLLSKAFLLMNLCLIIKMFLNAYDKAERQADCDTIHHN</sequence>
<keyword evidence="1" id="KW-0472">Membrane</keyword>
<feature type="transmembrane region" description="Helical" evidence="1">
    <location>
        <begin position="45"/>
        <end position="64"/>
    </location>
</feature>
<gene>
    <name evidence="2" type="ORF">FC49_GL001711</name>
</gene>
<evidence type="ECO:0000313" key="3">
    <source>
        <dbReference type="Proteomes" id="UP000050973"/>
    </source>
</evidence>
<keyword evidence="1" id="KW-1133">Transmembrane helix</keyword>
<evidence type="ECO:0000256" key="1">
    <source>
        <dbReference type="SAM" id="Phobius"/>
    </source>
</evidence>
<dbReference type="PATRIC" id="fig|1423779.3.peg.1770"/>
<protein>
    <submittedName>
        <fullName evidence="2">Uncharacterized protein</fullName>
    </submittedName>
</protein>
<keyword evidence="1" id="KW-0812">Transmembrane</keyword>
<dbReference type="AlphaFoldDB" id="A0A0R1WDJ7"/>
<dbReference type="RefSeq" id="WP_003715003.1">
    <property type="nucleotide sequence ID" value="NZ_AZGE01000006.1"/>
</dbReference>
<dbReference type="Proteomes" id="UP000050973">
    <property type="component" value="Unassembled WGS sequence"/>
</dbReference>